<keyword evidence="2" id="KW-0489">Methyltransferase</keyword>
<dbReference type="OrthoDB" id="43862at2"/>
<accession>A0A2S8SV80</accession>
<dbReference type="Proteomes" id="UP000237684">
    <property type="component" value="Unassembled WGS sequence"/>
</dbReference>
<dbReference type="Gene3D" id="3.40.50.150">
    <property type="entry name" value="Vaccinia Virus protein VP39"/>
    <property type="match status" value="2"/>
</dbReference>
<dbReference type="Pfam" id="PF01170">
    <property type="entry name" value="UPF0020"/>
    <property type="match status" value="1"/>
</dbReference>
<organism evidence="2 3">
    <name type="scientific">Abditibacterium utsteinense</name>
    <dbReference type="NCBI Taxonomy" id="1960156"/>
    <lineage>
        <taxon>Bacteria</taxon>
        <taxon>Pseudomonadati</taxon>
        <taxon>Abditibacteriota</taxon>
        <taxon>Abditibacteriia</taxon>
        <taxon>Abditibacteriales</taxon>
        <taxon>Abditibacteriaceae</taxon>
        <taxon>Abditibacterium</taxon>
    </lineage>
</organism>
<evidence type="ECO:0000259" key="1">
    <source>
        <dbReference type="Pfam" id="PF01170"/>
    </source>
</evidence>
<comment type="caution">
    <text evidence="2">The sequence shown here is derived from an EMBL/GenBank/DDBJ whole genome shotgun (WGS) entry which is preliminary data.</text>
</comment>
<gene>
    <name evidence="2" type="ORF">B1R32_104180</name>
</gene>
<sequence>MISNFDSLINPKRHFGAFLLHNFYAGYNPAFVESVLDLFDLSPKSVVFDPWNGSGTTTRVASQRGFEAIGFDINPTMIVVARATCADKSTFNSSISTLVETILHSKPHETGISQHAFKFSPKAKSHSKSSIREPFELWFCGSTAKSLRILEKRIFSCLGGTSRDLHDLSPLAAFFYLAFFNTVRTFVNPFCGSNPTWIKMAKEDEQKLSLSRKDIADAFRRSVIELCICFDEAFLNNPCGNDDYPSKSVELQIADASSLPLGNSSVDAIVSSPPYCTRIDYGVATRPELAALGYDDLAMDSLRRTMLGANTVPRELPPRSEEWGTEGLKLFDAVQSHTSRASRGYYDKWIAQYLQGLSVSLGEISRVMRPGARCALVVQDSFYKDVLIDLATITSEMAQIQGLLPIGQVPHKVAVSLASINSRSKPYRSNSPATESVLLFSKSS</sequence>
<dbReference type="GO" id="GO:0032259">
    <property type="term" value="P:methylation"/>
    <property type="evidence" value="ECO:0007669"/>
    <property type="project" value="UniProtKB-KW"/>
</dbReference>
<keyword evidence="3" id="KW-1185">Reference proteome</keyword>
<reference evidence="2 3" key="1">
    <citation type="journal article" date="2018" name="Syst. Appl. Microbiol.">
        <title>Abditibacterium utsteinense sp. nov., the first cultivated member of candidate phylum FBP, isolated from ice-free Antarctic soil samples.</title>
        <authorList>
            <person name="Tahon G."/>
            <person name="Tytgat B."/>
            <person name="Lebbe L."/>
            <person name="Carlier A."/>
            <person name="Willems A."/>
        </authorList>
    </citation>
    <scope>NUCLEOTIDE SEQUENCE [LARGE SCALE GENOMIC DNA]</scope>
    <source>
        <strain evidence="2 3">LMG 29911</strain>
    </source>
</reference>
<dbReference type="InterPro" id="IPR000241">
    <property type="entry name" value="RlmKL-like_Mtase"/>
</dbReference>
<name>A0A2S8SV80_9BACT</name>
<dbReference type="AlphaFoldDB" id="A0A2S8SV80"/>
<protein>
    <submittedName>
        <fullName evidence="2">RNA methylase family UPF0020</fullName>
    </submittedName>
</protein>
<dbReference type="EMBL" id="NIGF01000004">
    <property type="protein sequence ID" value="PQV64686.1"/>
    <property type="molecule type" value="Genomic_DNA"/>
</dbReference>
<dbReference type="InterPro" id="IPR029063">
    <property type="entry name" value="SAM-dependent_MTases_sf"/>
</dbReference>
<dbReference type="InParanoid" id="A0A2S8SV80"/>
<feature type="domain" description="Ribosomal RNA large subunit methyltransferase K/L-like methyltransferase" evidence="1">
    <location>
        <begin position="173"/>
        <end position="281"/>
    </location>
</feature>
<proteinExistence type="predicted"/>
<keyword evidence="2" id="KW-0808">Transferase</keyword>
<evidence type="ECO:0000313" key="3">
    <source>
        <dbReference type="Proteomes" id="UP000237684"/>
    </source>
</evidence>
<dbReference type="RefSeq" id="WP_105483056.1">
    <property type="nucleotide sequence ID" value="NZ_NIGF01000004.1"/>
</dbReference>
<dbReference type="SUPFAM" id="SSF53335">
    <property type="entry name" value="S-adenosyl-L-methionine-dependent methyltransferases"/>
    <property type="match status" value="1"/>
</dbReference>
<dbReference type="GO" id="GO:0008168">
    <property type="term" value="F:methyltransferase activity"/>
    <property type="evidence" value="ECO:0007669"/>
    <property type="project" value="UniProtKB-KW"/>
</dbReference>
<evidence type="ECO:0000313" key="2">
    <source>
        <dbReference type="EMBL" id="PQV64686.1"/>
    </source>
</evidence>